<dbReference type="GeneID" id="107007071"/>
<dbReference type="RefSeq" id="XP_015061025.1">
    <property type="nucleotide sequence ID" value="XM_015205539.1"/>
</dbReference>
<reference evidence="2" key="2">
    <citation type="submission" date="2025-08" db="UniProtKB">
        <authorList>
            <consortium name="RefSeq"/>
        </authorList>
    </citation>
    <scope>IDENTIFICATION</scope>
</reference>
<protein>
    <submittedName>
        <fullName evidence="2">Uncharacterized protein LOC107007071</fullName>
    </submittedName>
</protein>
<gene>
    <name evidence="2" type="primary">LOC107007071</name>
</gene>
<evidence type="ECO:0000313" key="1">
    <source>
        <dbReference type="Proteomes" id="UP000694930"/>
    </source>
</evidence>
<dbReference type="Proteomes" id="UP000694930">
    <property type="component" value="Chromosome 12"/>
</dbReference>
<name>A0ABM1FSC2_SOLPN</name>
<accession>A0ABM1FSC2</accession>
<sequence length="245" mass="27945">MCPPIKIHNDVGVKVFLDQMRVNLNFFTKYSLCITLKDRELYNEGHGVLITDRINSDVRLSQTNIDLYSNNSICLIGMNLNGVVNDNSEIDNDIICDHSNLFVADNQIYNNKETLKEVMRHVGLVEKFSFRVARCNASNYHLNCISKTCSWMMRTSSLNKSNLFKVRKYIAQHTCSVRERVYGRRQGITDVVAVLIMEKYIDPSTVYTLKDIADDILKLHGVSLTYIQALRAKEKAVKLVCGDPA</sequence>
<keyword evidence="1" id="KW-1185">Reference proteome</keyword>
<reference evidence="1" key="1">
    <citation type="journal article" date="2014" name="Nat. Genet.">
        <title>The genome of the stress-tolerant wild tomato species Solanum pennellii.</title>
        <authorList>
            <person name="Bolger A."/>
            <person name="Scossa F."/>
            <person name="Bolger M.E."/>
            <person name="Lanz C."/>
            <person name="Maumus F."/>
            <person name="Tohge T."/>
            <person name="Quesneville H."/>
            <person name="Alseekh S."/>
            <person name="Sorensen I."/>
            <person name="Lichtenstein G."/>
            <person name="Fich E.A."/>
            <person name="Conte M."/>
            <person name="Keller H."/>
            <person name="Schneeberger K."/>
            <person name="Schwacke R."/>
            <person name="Ofner I."/>
            <person name="Vrebalov J."/>
            <person name="Xu Y."/>
            <person name="Osorio S."/>
            <person name="Aflitos S.A."/>
            <person name="Schijlen E."/>
            <person name="Jimenez-Gomez J.M."/>
            <person name="Ryngajllo M."/>
            <person name="Kimura S."/>
            <person name="Kumar R."/>
            <person name="Koenig D."/>
            <person name="Headland L.R."/>
            <person name="Maloof J.N."/>
            <person name="Sinha N."/>
            <person name="van Ham R.C."/>
            <person name="Lankhorst R.K."/>
            <person name="Mao L."/>
            <person name="Vogel A."/>
            <person name="Arsova B."/>
            <person name="Panstruga R."/>
            <person name="Fei Z."/>
            <person name="Rose J.K."/>
            <person name="Zamir D."/>
            <person name="Carrari F."/>
            <person name="Giovannoni J.J."/>
            <person name="Weigel D."/>
            <person name="Usadel B."/>
            <person name="Fernie A.R."/>
        </authorList>
    </citation>
    <scope>NUCLEOTIDE SEQUENCE [LARGE SCALE GENOMIC DNA]</scope>
    <source>
        <strain evidence="1">cv. LA0716</strain>
    </source>
</reference>
<proteinExistence type="predicted"/>
<evidence type="ECO:0000313" key="2">
    <source>
        <dbReference type="RefSeq" id="XP_015061025.1"/>
    </source>
</evidence>
<organism evidence="1 2">
    <name type="scientific">Solanum pennellii</name>
    <name type="common">Tomato</name>
    <name type="synonym">Lycopersicon pennellii</name>
    <dbReference type="NCBI Taxonomy" id="28526"/>
    <lineage>
        <taxon>Eukaryota</taxon>
        <taxon>Viridiplantae</taxon>
        <taxon>Streptophyta</taxon>
        <taxon>Embryophyta</taxon>
        <taxon>Tracheophyta</taxon>
        <taxon>Spermatophyta</taxon>
        <taxon>Magnoliopsida</taxon>
        <taxon>eudicotyledons</taxon>
        <taxon>Gunneridae</taxon>
        <taxon>Pentapetalae</taxon>
        <taxon>asterids</taxon>
        <taxon>lamiids</taxon>
        <taxon>Solanales</taxon>
        <taxon>Solanaceae</taxon>
        <taxon>Solanoideae</taxon>
        <taxon>Solaneae</taxon>
        <taxon>Solanum</taxon>
        <taxon>Solanum subgen. Lycopersicon</taxon>
    </lineage>
</organism>